<dbReference type="PANTHER" id="PTHR30146:SF148">
    <property type="entry name" value="HTH-TYPE TRANSCRIPTIONAL REPRESSOR PURR-RELATED"/>
    <property type="match status" value="1"/>
</dbReference>
<gene>
    <name evidence="6" type="ORF">AQJ67_07645</name>
</gene>
<reference evidence="6 7" key="1">
    <citation type="submission" date="2015-10" db="EMBL/GenBank/DDBJ databases">
        <title>Draft genome sequence of Streptomyces caeruleatus NRRL B-24802, type strain for the species Streptomyces caeruleatus.</title>
        <authorList>
            <person name="Ruckert C."/>
            <person name="Winkler A."/>
            <person name="Kalinowski J."/>
            <person name="Kampfer P."/>
            <person name="Glaeser S."/>
        </authorList>
    </citation>
    <scope>NUCLEOTIDE SEQUENCE [LARGE SCALE GENOMIC DNA]</scope>
    <source>
        <strain evidence="6 7">NRRL B-24802</strain>
    </source>
</reference>
<dbReference type="Proteomes" id="UP000053429">
    <property type="component" value="Unassembled WGS sequence"/>
</dbReference>
<dbReference type="Pfam" id="PF00356">
    <property type="entry name" value="LacI"/>
    <property type="match status" value="1"/>
</dbReference>
<feature type="domain" description="HTH lacI-type" evidence="5">
    <location>
        <begin position="5"/>
        <end position="61"/>
    </location>
</feature>
<keyword evidence="1" id="KW-0678">Repressor</keyword>
<dbReference type="PANTHER" id="PTHR30146">
    <property type="entry name" value="LACI-RELATED TRANSCRIPTIONAL REPRESSOR"/>
    <property type="match status" value="1"/>
</dbReference>
<dbReference type="CDD" id="cd01392">
    <property type="entry name" value="HTH_LacI"/>
    <property type="match status" value="1"/>
</dbReference>
<evidence type="ECO:0000256" key="3">
    <source>
        <dbReference type="ARBA" id="ARBA00023125"/>
    </source>
</evidence>
<sequence length="339" mass="36390">MSPRVTLTDVAAHAGLSTTAVSLILNGKTGTGLSEDAHRRVFASALELGYRPNLMARGLRTEKSATLGFVSDHIASTRYAGPMIRGALHAARERSHTMFITETEGERAEQERAIQALLDRGVDALVIATVTGRAVLPERRPAVPVVLLNGTSPDEPYASVLPDEAEGARQAAEHLITLGHRRVHLLGMPPQLYDHPLITPQVKRRIEGLLSAFRAAGVDVVPIPYKREAWDAETGFETASRALRDAAPVGAVVALNDAIAAGAYEAFRSAGLEIPQDVSVVSFDDDGIVSFLRPRLSTVALPYEAMGRRSVELALEGAAPGEYLEAMELRVRESARPVA</sequence>
<dbReference type="SMART" id="SM00354">
    <property type="entry name" value="HTH_LACI"/>
    <property type="match status" value="1"/>
</dbReference>
<keyword evidence="7" id="KW-1185">Reference proteome</keyword>
<keyword evidence="2" id="KW-0805">Transcription regulation</keyword>
<dbReference type="CDD" id="cd06288">
    <property type="entry name" value="PBP1_sucrose_transcription_regulator"/>
    <property type="match status" value="1"/>
</dbReference>
<dbReference type="GO" id="GO:0003700">
    <property type="term" value="F:DNA-binding transcription factor activity"/>
    <property type="evidence" value="ECO:0007669"/>
    <property type="project" value="TreeGrafter"/>
</dbReference>
<dbReference type="Gene3D" id="1.10.260.40">
    <property type="entry name" value="lambda repressor-like DNA-binding domains"/>
    <property type="match status" value="1"/>
</dbReference>
<evidence type="ECO:0000313" key="7">
    <source>
        <dbReference type="Proteomes" id="UP000053429"/>
    </source>
</evidence>
<organism evidence="6 7">
    <name type="scientific">Streptomyces caeruleatus</name>
    <dbReference type="NCBI Taxonomy" id="661399"/>
    <lineage>
        <taxon>Bacteria</taxon>
        <taxon>Bacillati</taxon>
        <taxon>Actinomycetota</taxon>
        <taxon>Actinomycetes</taxon>
        <taxon>Kitasatosporales</taxon>
        <taxon>Streptomycetaceae</taxon>
        <taxon>Streptomyces</taxon>
    </lineage>
</organism>
<accession>A0A101U712</accession>
<dbReference type="EMBL" id="LMWY01000005">
    <property type="protein sequence ID" value="KUO05243.1"/>
    <property type="molecule type" value="Genomic_DNA"/>
</dbReference>
<dbReference type="OrthoDB" id="9798934at2"/>
<dbReference type="STRING" id="661399.AQJ67_07645"/>
<dbReference type="SUPFAM" id="SSF53822">
    <property type="entry name" value="Periplasmic binding protein-like I"/>
    <property type="match status" value="1"/>
</dbReference>
<dbReference type="InterPro" id="IPR028082">
    <property type="entry name" value="Peripla_BP_I"/>
</dbReference>
<dbReference type="Gene3D" id="3.40.50.2300">
    <property type="match status" value="2"/>
</dbReference>
<comment type="caution">
    <text evidence="6">The sequence shown here is derived from an EMBL/GenBank/DDBJ whole genome shotgun (WGS) entry which is preliminary data.</text>
</comment>
<dbReference type="Pfam" id="PF13377">
    <property type="entry name" value="Peripla_BP_3"/>
    <property type="match status" value="1"/>
</dbReference>
<evidence type="ECO:0000313" key="6">
    <source>
        <dbReference type="EMBL" id="KUO05243.1"/>
    </source>
</evidence>
<evidence type="ECO:0000256" key="1">
    <source>
        <dbReference type="ARBA" id="ARBA00022491"/>
    </source>
</evidence>
<name>A0A101U712_9ACTN</name>
<proteinExistence type="predicted"/>
<evidence type="ECO:0000259" key="5">
    <source>
        <dbReference type="PROSITE" id="PS50932"/>
    </source>
</evidence>
<keyword evidence="4" id="KW-0804">Transcription</keyword>
<dbReference type="PROSITE" id="PS50932">
    <property type="entry name" value="HTH_LACI_2"/>
    <property type="match status" value="1"/>
</dbReference>
<evidence type="ECO:0000256" key="4">
    <source>
        <dbReference type="ARBA" id="ARBA00023163"/>
    </source>
</evidence>
<dbReference type="AlphaFoldDB" id="A0A101U712"/>
<dbReference type="InterPro" id="IPR046335">
    <property type="entry name" value="LacI/GalR-like_sensor"/>
</dbReference>
<dbReference type="InterPro" id="IPR010982">
    <property type="entry name" value="Lambda_DNA-bd_dom_sf"/>
</dbReference>
<dbReference type="SUPFAM" id="SSF47413">
    <property type="entry name" value="lambda repressor-like DNA-binding domains"/>
    <property type="match status" value="1"/>
</dbReference>
<evidence type="ECO:0000256" key="2">
    <source>
        <dbReference type="ARBA" id="ARBA00023015"/>
    </source>
</evidence>
<protein>
    <recommendedName>
        <fullName evidence="5">HTH lacI-type domain-containing protein</fullName>
    </recommendedName>
</protein>
<dbReference type="InterPro" id="IPR000843">
    <property type="entry name" value="HTH_LacI"/>
</dbReference>
<keyword evidence="3" id="KW-0238">DNA-binding</keyword>
<dbReference type="GO" id="GO:0000976">
    <property type="term" value="F:transcription cis-regulatory region binding"/>
    <property type="evidence" value="ECO:0007669"/>
    <property type="project" value="TreeGrafter"/>
</dbReference>